<protein>
    <submittedName>
        <fullName evidence="1">Uncharacterized protein</fullName>
    </submittedName>
</protein>
<dbReference type="Proteomes" id="UP000248066">
    <property type="component" value="Unassembled WGS sequence"/>
</dbReference>
<evidence type="ECO:0000313" key="2">
    <source>
        <dbReference type="Proteomes" id="UP000248066"/>
    </source>
</evidence>
<gene>
    <name evidence="1" type="ORF">CR205_18010</name>
</gene>
<dbReference type="AlphaFoldDB" id="A0A2W0HRS9"/>
<organism evidence="1 2">
    <name type="scientific">Alteribacter lacisalsi</name>
    <dbReference type="NCBI Taxonomy" id="2045244"/>
    <lineage>
        <taxon>Bacteria</taxon>
        <taxon>Bacillati</taxon>
        <taxon>Bacillota</taxon>
        <taxon>Bacilli</taxon>
        <taxon>Bacillales</taxon>
        <taxon>Bacillaceae</taxon>
        <taxon>Alteribacter</taxon>
    </lineage>
</organism>
<evidence type="ECO:0000313" key="1">
    <source>
        <dbReference type="EMBL" id="PYZ96248.1"/>
    </source>
</evidence>
<proteinExistence type="predicted"/>
<accession>A0A2W0HRS9</accession>
<sequence>MVNKKAVFGKIVVFYAAVGRFPRATPQSPRENHPVGSSAVAVPAGVAAFRFKLIRSMATIYPNTANKNDQVLTHVASRRQ</sequence>
<name>A0A2W0HRS9_9BACI</name>
<comment type="caution">
    <text evidence="1">The sequence shown here is derived from an EMBL/GenBank/DDBJ whole genome shotgun (WGS) entry which is preliminary data.</text>
</comment>
<dbReference type="EMBL" id="PDOF01000003">
    <property type="protein sequence ID" value="PYZ96248.1"/>
    <property type="molecule type" value="Genomic_DNA"/>
</dbReference>
<reference evidence="1 2" key="1">
    <citation type="submission" date="2017-10" db="EMBL/GenBank/DDBJ databases">
        <title>Bacillus sp. nov., a halophilic bacterium isolated from a Yangshapao Lake.</title>
        <authorList>
            <person name="Wang H."/>
        </authorList>
    </citation>
    <scope>NUCLEOTIDE SEQUENCE [LARGE SCALE GENOMIC DNA]</scope>
    <source>
        <strain evidence="1 2">YSP-3</strain>
    </source>
</reference>
<keyword evidence="2" id="KW-1185">Reference proteome</keyword>